<dbReference type="EMBL" id="BMEO01000018">
    <property type="protein sequence ID" value="GGG02659.1"/>
    <property type="molecule type" value="Genomic_DNA"/>
</dbReference>
<dbReference type="InterPro" id="IPR001082">
    <property type="entry name" value="Pilin"/>
</dbReference>
<reference evidence="4" key="1">
    <citation type="journal article" date="2014" name="Int. J. Syst. Evol. Microbiol.">
        <title>Complete genome sequence of Corynebacterium casei LMG S-19264T (=DSM 44701T), isolated from a smear-ripened cheese.</title>
        <authorList>
            <consortium name="US DOE Joint Genome Institute (JGI-PGF)"/>
            <person name="Walter F."/>
            <person name="Albersmeier A."/>
            <person name="Kalinowski J."/>
            <person name="Ruckert C."/>
        </authorList>
    </citation>
    <scope>NUCLEOTIDE SEQUENCE</scope>
    <source>
        <strain evidence="4">CGMCC 1.12181</strain>
    </source>
</reference>
<dbReference type="InterPro" id="IPR045584">
    <property type="entry name" value="Pilin-like"/>
</dbReference>
<feature type="transmembrane region" description="Helical" evidence="3">
    <location>
        <begin position="12"/>
        <end position="32"/>
    </location>
</feature>
<evidence type="ECO:0000313" key="5">
    <source>
        <dbReference type="Proteomes" id="UP000605253"/>
    </source>
</evidence>
<evidence type="ECO:0000313" key="4">
    <source>
        <dbReference type="EMBL" id="GGG02659.1"/>
    </source>
</evidence>
<protein>
    <submittedName>
        <fullName evidence="4">Pilin</fullName>
    </submittedName>
</protein>
<dbReference type="Gene3D" id="3.30.700.10">
    <property type="entry name" value="Glycoprotein, Type 4 Pilin"/>
    <property type="match status" value="1"/>
</dbReference>
<evidence type="ECO:0000256" key="1">
    <source>
        <dbReference type="ARBA" id="ARBA00005233"/>
    </source>
</evidence>
<evidence type="ECO:0000256" key="3">
    <source>
        <dbReference type="SAM" id="Phobius"/>
    </source>
</evidence>
<dbReference type="Pfam" id="PF00114">
    <property type="entry name" value="Pilin"/>
    <property type="match status" value="1"/>
</dbReference>
<name>A0A917CYW7_9GAMM</name>
<keyword evidence="3" id="KW-1133">Transmembrane helix</keyword>
<comment type="caution">
    <text evidence="4">The sequence shown here is derived from an EMBL/GenBank/DDBJ whole genome shotgun (WGS) entry which is preliminary data.</text>
</comment>
<dbReference type="GO" id="GO:0007155">
    <property type="term" value="P:cell adhesion"/>
    <property type="evidence" value="ECO:0007669"/>
    <property type="project" value="InterPro"/>
</dbReference>
<dbReference type="SUPFAM" id="SSF54523">
    <property type="entry name" value="Pili subunits"/>
    <property type="match status" value="1"/>
</dbReference>
<dbReference type="GO" id="GO:0009289">
    <property type="term" value="C:pilus"/>
    <property type="evidence" value="ECO:0007669"/>
    <property type="project" value="InterPro"/>
</dbReference>
<keyword evidence="2" id="KW-0488">Methylation</keyword>
<dbReference type="NCBIfam" id="TIGR02532">
    <property type="entry name" value="IV_pilin_GFxxxE"/>
    <property type="match status" value="1"/>
</dbReference>
<accession>A0A917CYW7</accession>
<dbReference type="AlphaFoldDB" id="A0A917CYW7"/>
<comment type="similarity">
    <text evidence="1">Belongs to the N-Me-Phe pilin family.</text>
</comment>
<proteinExistence type="inferred from homology"/>
<evidence type="ECO:0000256" key="2">
    <source>
        <dbReference type="ARBA" id="ARBA00022481"/>
    </source>
</evidence>
<keyword evidence="3" id="KW-0812">Transmembrane</keyword>
<dbReference type="RefSeq" id="WP_188366084.1">
    <property type="nucleotide sequence ID" value="NZ_BAABJF010000023.1"/>
</dbReference>
<dbReference type="InterPro" id="IPR012902">
    <property type="entry name" value="N_methyl_site"/>
</dbReference>
<organism evidence="4 5">
    <name type="scientific">Marinicella pacifica</name>
    <dbReference type="NCBI Taxonomy" id="1171543"/>
    <lineage>
        <taxon>Bacteria</taxon>
        <taxon>Pseudomonadati</taxon>
        <taxon>Pseudomonadota</taxon>
        <taxon>Gammaproteobacteria</taxon>
        <taxon>Lysobacterales</taxon>
        <taxon>Marinicellaceae</taxon>
        <taxon>Marinicella</taxon>
    </lineage>
</organism>
<dbReference type="Pfam" id="PF07963">
    <property type="entry name" value="N_methyl"/>
    <property type="match status" value="1"/>
</dbReference>
<reference evidence="4" key="2">
    <citation type="submission" date="2020-09" db="EMBL/GenBank/DDBJ databases">
        <authorList>
            <person name="Sun Q."/>
            <person name="Zhou Y."/>
        </authorList>
    </citation>
    <scope>NUCLEOTIDE SEQUENCE</scope>
    <source>
        <strain evidence="4">CGMCC 1.12181</strain>
    </source>
</reference>
<sequence length="148" mass="15762">MYTNKNQGFTLIELMIVIAIISILMAYAIPAYRDYTVRTKAGEGISMTSALKSTVSEIWINTSTLTGVDSGTNGIGAATNYVGTNVSQIEVDEGVIEVTFKDDPTLNGQTLTMIPLLPGSAGNTGSSLIWQCSSSLSNKYLPAQCRTP</sequence>
<dbReference type="Proteomes" id="UP000605253">
    <property type="component" value="Unassembled WGS sequence"/>
</dbReference>
<gene>
    <name evidence="4" type="primary">pilE</name>
    <name evidence="4" type="ORF">GCM10011365_24800</name>
</gene>
<keyword evidence="3" id="KW-0472">Membrane</keyword>
<keyword evidence="5" id="KW-1185">Reference proteome</keyword>